<dbReference type="EMBL" id="CP002582">
    <property type="protein sequence ID" value="ADZ84330.1"/>
    <property type="molecule type" value="Genomic_DNA"/>
</dbReference>
<accession>F2JIG4</accession>
<dbReference type="KEGG" id="cle:Clole_2629"/>
<reference evidence="1 2" key="1">
    <citation type="journal article" date="2011" name="J. Bacteriol.">
        <title>Complete genome sequence of the cellulose-degrading bacterium Cellulosilyticum lentocellum.</title>
        <authorList>
            <consortium name="US DOE Joint Genome Institute"/>
            <person name="Miller D.A."/>
            <person name="Suen G."/>
            <person name="Bruce D."/>
            <person name="Copeland A."/>
            <person name="Cheng J.F."/>
            <person name="Detter C."/>
            <person name="Goodwin L.A."/>
            <person name="Han C.S."/>
            <person name="Hauser L.J."/>
            <person name="Land M.L."/>
            <person name="Lapidus A."/>
            <person name="Lucas S."/>
            <person name="Meincke L."/>
            <person name="Pitluck S."/>
            <person name="Tapia R."/>
            <person name="Teshima H."/>
            <person name="Woyke T."/>
            <person name="Fox B.G."/>
            <person name="Angert E.R."/>
            <person name="Currie C.R."/>
        </authorList>
    </citation>
    <scope>NUCLEOTIDE SEQUENCE [LARGE SCALE GENOMIC DNA]</scope>
    <source>
        <strain evidence="2">ATCC 49066 / DSM 5427 / NCIMB 11756 / RHM5</strain>
    </source>
</reference>
<evidence type="ECO:0000313" key="1">
    <source>
        <dbReference type="EMBL" id="ADZ84330.1"/>
    </source>
</evidence>
<dbReference type="AlphaFoldDB" id="F2JIG4"/>
<dbReference type="eggNOG" id="ENOG5033XGF">
    <property type="taxonomic scope" value="Bacteria"/>
</dbReference>
<name>F2JIG4_CELLD</name>
<proteinExistence type="predicted"/>
<evidence type="ECO:0000313" key="2">
    <source>
        <dbReference type="Proteomes" id="UP000008467"/>
    </source>
</evidence>
<gene>
    <name evidence="1" type="ordered locus">Clole_2629</name>
</gene>
<organism evidence="1 2">
    <name type="scientific">Cellulosilyticum lentocellum (strain ATCC 49066 / DSM 5427 / NCIMB 11756 / RHM5)</name>
    <name type="common">Clostridium lentocellum</name>
    <dbReference type="NCBI Taxonomy" id="642492"/>
    <lineage>
        <taxon>Bacteria</taxon>
        <taxon>Bacillati</taxon>
        <taxon>Bacillota</taxon>
        <taxon>Clostridia</taxon>
        <taxon>Lachnospirales</taxon>
        <taxon>Cellulosilyticaceae</taxon>
        <taxon>Cellulosilyticum</taxon>
    </lineage>
</organism>
<keyword evidence="2" id="KW-1185">Reference proteome</keyword>
<dbReference type="HOGENOM" id="CLU_557416_0_0_9"/>
<sequence>MLGENHYCTYGDIGRILNRYCFEEKMRICHKYSHKLVDVNGAINVEKMLRLRIPYPWELETFVLLAITSNKEYNNNNFDGKEEKKFIHMINAIRNYVPKNLDENGLAMMLVSLGLNQFYPQECFYYRLFKYSYILNYKSENVDVQKCFVDKFGVGFNEFMELGYFLNTIYSIPDKVNINNIVNYVLNEFYPNAYSALSITRDEYIRQLKLVTDKPELYIYCLRPSYTYAFIQENNYVYFPLPHLIKRNVSSSLLYRITQNNDSLRQKIGKEVLENYLYELLKNSMSYDEIFKEVDYEESKKDTGKSLDVLLREKDQYLLIDSKSSVPSIGLRVMDKRSFDKTIDIMGKIIVQVYNQLTKAFGIKYNPFISDIKITRENTWGIAAILEDNYIPRHLIYENAAQKLKIESGSSAYIWMSNHIKIVSFYDIERFSLIGASIIEALIDQEKRGEYNSFSLGELPHCQRTIVNQEYLRFREDNSKRFLKTVNKLCDMGVITR</sequence>
<dbReference type="Proteomes" id="UP000008467">
    <property type="component" value="Chromosome"/>
</dbReference>
<dbReference type="RefSeq" id="WP_013657623.1">
    <property type="nucleotide sequence ID" value="NC_015275.1"/>
</dbReference>
<protein>
    <submittedName>
        <fullName evidence="1">Uncharacterized protein</fullName>
    </submittedName>
</protein>